<gene>
    <name evidence="8" type="ORF">OLX77_07545</name>
</gene>
<evidence type="ECO:0000256" key="6">
    <source>
        <dbReference type="RuleBase" id="RU366058"/>
    </source>
</evidence>
<comment type="subcellular location">
    <subcellularLocation>
        <location evidence="1 6">Cell membrane</location>
        <topology evidence="1 6">Multi-pass membrane protein</topology>
    </subcellularLocation>
</comment>
<evidence type="ECO:0000256" key="5">
    <source>
        <dbReference type="ARBA" id="ARBA00023136"/>
    </source>
</evidence>
<protein>
    <recommendedName>
        <fullName evidence="6">TVP38/TMEM64 family membrane protein</fullName>
    </recommendedName>
</protein>
<evidence type="ECO:0000259" key="7">
    <source>
        <dbReference type="Pfam" id="PF09335"/>
    </source>
</evidence>
<evidence type="ECO:0000256" key="1">
    <source>
        <dbReference type="ARBA" id="ARBA00004651"/>
    </source>
</evidence>
<reference evidence="8" key="1">
    <citation type="journal article" date="2022" name="bioRxiv">
        <title>Thiovibrio frasassiensisgen. nov., sp. nov., an autotrophic, elemental sulfur disproportionating bacterium isolated from sulfidic karst sediment, and proposal of Thiovibrionaceae fam. nov.</title>
        <authorList>
            <person name="Aronson H."/>
            <person name="Thomas C."/>
            <person name="Bhattacharyya M."/>
            <person name="Eckstein S."/>
            <person name="Jensen S."/>
            <person name="Barco R."/>
            <person name="Macalady J."/>
            <person name="Amend J."/>
        </authorList>
    </citation>
    <scope>NUCLEOTIDE SEQUENCE</scope>
    <source>
        <strain evidence="8">RS19-109</strain>
    </source>
</reference>
<keyword evidence="5 6" id="KW-0472">Membrane</keyword>
<dbReference type="PANTHER" id="PTHR12677">
    <property type="entry name" value="GOLGI APPARATUS MEMBRANE PROTEIN TVP38-RELATED"/>
    <property type="match status" value="1"/>
</dbReference>
<comment type="similarity">
    <text evidence="6">Belongs to the TVP38/TMEM64 family.</text>
</comment>
<dbReference type="InterPro" id="IPR015414">
    <property type="entry name" value="TMEM64"/>
</dbReference>
<evidence type="ECO:0000256" key="2">
    <source>
        <dbReference type="ARBA" id="ARBA00022475"/>
    </source>
</evidence>
<dbReference type="GO" id="GO:0005886">
    <property type="term" value="C:plasma membrane"/>
    <property type="evidence" value="ECO:0007669"/>
    <property type="project" value="UniProtKB-SubCell"/>
</dbReference>
<evidence type="ECO:0000256" key="4">
    <source>
        <dbReference type="ARBA" id="ARBA00022989"/>
    </source>
</evidence>
<feature type="domain" description="VTT" evidence="7">
    <location>
        <begin position="78"/>
        <end position="195"/>
    </location>
</feature>
<reference evidence="8" key="2">
    <citation type="submission" date="2022-10" db="EMBL/GenBank/DDBJ databases">
        <authorList>
            <person name="Aronson H.S."/>
        </authorList>
    </citation>
    <scope>NUCLEOTIDE SEQUENCE</scope>
    <source>
        <strain evidence="8">RS19-109</strain>
    </source>
</reference>
<organism evidence="8 9">
    <name type="scientific">Thiovibrio frasassiensis</name>
    <dbReference type="NCBI Taxonomy" id="2984131"/>
    <lineage>
        <taxon>Bacteria</taxon>
        <taxon>Pseudomonadati</taxon>
        <taxon>Thermodesulfobacteriota</taxon>
        <taxon>Desulfobulbia</taxon>
        <taxon>Desulfobulbales</taxon>
        <taxon>Thiovibrionaceae</taxon>
        <taxon>Thiovibrio</taxon>
    </lineage>
</organism>
<name>A0A9X4MGV8_9BACT</name>
<keyword evidence="2 6" id="KW-1003">Cell membrane</keyword>
<dbReference type="Pfam" id="PF09335">
    <property type="entry name" value="VTT_dom"/>
    <property type="match status" value="1"/>
</dbReference>
<feature type="transmembrane region" description="Helical" evidence="6">
    <location>
        <begin position="162"/>
        <end position="181"/>
    </location>
</feature>
<feature type="transmembrane region" description="Helical" evidence="6">
    <location>
        <begin position="96"/>
        <end position="118"/>
    </location>
</feature>
<proteinExistence type="inferred from homology"/>
<keyword evidence="3 6" id="KW-0812">Transmembrane</keyword>
<dbReference type="EMBL" id="JAPHEH010000001">
    <property type="protein sequence ID" value="MDG4476010.1"/>
    <property type="molecule type" value="Genomic_DNA"/>
</dbReference>
<evidence type="ECO:0000256" key="3">
    <source>
        <dbReference type="ARBA" id="ARBA00022692"/>
    </source>
</evidence>
<evidence type="ECO:0000313" key="9">
    <source>
        <dbReference type="Proteomes" id="UP001154240"/>
    </source>
</evidence>
<dbReference type="RefSeq" id="WP_307632979.1">
    <property type="nucleotide sequence ID" value="NZ_JAPHEH010000001.1"/>
</dbReference>
<keyword evidence="4 6" id="KW-1133">Transmembrane helix</keyword>
<dbReference type="InterPro" id="IPR032816">
    <property type="entry name" value="VTT_dom"/>
</dbReference>
<feature type="transmembrane region" description="Helical" evidence="6">
    <location>
        <begin position="202"/>
        <end position="222"/>
    </location>
</feature>
<dbReference type="AlphaFoldDB" id="A0A9X4MGV8"/>
<feature type="transmembrane region" description="Helical" evidence="6">
    <location>
        <begin position="138"/>
        <end position="156"/>
    </location>
</feature>
<sequence>MTRFLKSRIFYLLLILAAIGGVIFYAFQQDNLFARVLHYLQNSRQHGEEIRAAILAKGGFAPLLFIGLQILQVVIAPIPGEASGVLGGYLFGALPAFAYSSFGLTIGSWLAFMVGRLLSDLVRRRLEHTAIYHRFNHLISKGDFIIPFVLFLLPGFPKDSLSYLLGMSHMPLPVFLFISFVGRMPGTLLLSFQGAEIFQGNYLKLVFLLGISALIAIPYAFYHKQILAWLTHYSRRTFPSNDINSSGPPKNK</sequence>
<dbReference type="Proteomes" id="UP001154240">
    <property type="component" value="Unassembled WGS sequence"/>
</dbReference>
<evidence type="ECO:0000313" key="8">
    <source>
        <dbReference type="EMBL" id="MDG4476010.1"/>
    </source>
</evidence>
<feature type="transmembrane region" description="Helical" evidence="6">
    <location>
        <begin position="9"/>
        <end position="27"/>
    </location>
</feature>
<comment type="caution">
    <text evidence="8">The sequence shown here is derived from an EMBL/GenBank/DDBJ whole genome shotgun (WGS) entry which is preliminary data.</text>
</comment>
<accession>A0A9X4MGV8</accession>
<keyword evidence="9" id="KW-1185">Reference proteome</keyword>
<dbReference type="PANTHER" id="PTHR12677:SF59">
    <property type="entry name" value="GOLGI APPARATUS MEMBRANE PROTEIN TVP38-RELATED"/>
    <property type="match status" value="1"/>
</dbReference>